<evidence type="ECO:0000313" key="11">
    <source>
        <dbReference type="Proteomes" id="UP001314903"/>
    </source>
</evidence>
<organism evidence="10 11">
    <name type="scientific">Acetoanaerobium pronyense</name>
    <dbReference type="NCBI Taxonomy" id="1482736"/>
    <lineage>
        <taxon>Bacteria</taxon>
        <taxon>Bacillati</taxon>
        <taxon>Bacillota</taxon>
        <taxon>Clostridia</taxon>
        <taxon>Peptostreptococcales</taxon>
        <taxon>Filifactoraceae</taxon>
        <taxon>Acetoanaerobium</taxon>
    </lineage>
</organism>
<dbReference type="CDD" id="cd01949">
    <property type="entry name" value="GGDEF"/>
    <property type="match status" value="1"/>
</dbReference>
<dbReference type="CDD" id="cd01948">
    <property type="entry name" value="EAL"/>
    <property type="match status" value="1"/>
</dbReference>
<keyword evidence="3 6" id="KW-0812">Transmembrane</keyword>
<dbReference type="EMBL" id="JAGGLI010000010">
    <property type="protein sequence ID" value="MBP2027320.1"/>
    <property type="molecule type" value="Genomic_DNA"/>
</dbReference>
<evidence type="ECO:0000256" key="2">
    <source>
        <dbReference type="ARBA" id="ARBA00022475"/>
    </source>
</evidence>
<comment type="subcellular location">
    <subcellularLocation>
        <location evidence="1">Cell membrane</location>
        <topology evidence="1">Multi-pass membrane protein</topology>
    </subcellularLocation>
</comment>
<sequence length="775" mass="88032">MKSIRTQMSIYMIIMAVLLFLSLGLVINHRLQSLPEEIKNQYQEITSSRADEVSKELEGLSEQIRMISRSSVISSLDMDVIKPFLLSISDGSKFRNLTISDIAGSAWTTYDVEIDISSQEQFQRIILGSENELISRPFKSPYIEGAPIITISHAVKQNGQTIGLVNGVISTEFLNQIVREINFKRTGYAWIADEQGRVISHPSRVIDNETSLIDVLGDRSVKDKILSTSEGINLYKEDTGEEFIVIHSKIESSPGWVFLMSLSQEEAYMEVNAIYKYLEISFIIGLIIVIIFAIIYSNTISKPIMNLKKVFEKASNGDFSVRADESIKNEVGDAAKSFNKMLYQIKELTYKDTITGLYNYNSFLIELPHTLEYFRNIHEEQSGYIAVVSVDDFKKINSIGGYETGNIVLKRLSDSIKGFIGDGELIARYFGDEIILFLVDKNLEEIHIRLKRLKAICCTPLEIKGIEYRLKVSIGAGLLEFTNNRVEDVIHHGTIAKLKVKKLGGDGYEIYNEDINHAIKQEQEIENSLYHALENKEFYLVYQPIVDIRTNQIVGNEALLRWDNKDWGHIPIYYIIELMEKKGIIVDVGEWVLTEACRQNKLWQDKNLGDFKVSVNLSPLQLEDMGFMDKIQKALELTELDPKYLELEITESSAMTNVKDKLEQIKKLKNMGIKISIDDFGTGYSSLSYLTQLPIDTLKIDRSFVKDMVSDGNAKAIISTIITMAKSLNIKVTAEGVETEKHLEMLKSMECDKIQGYLVSRPLKPEILESLLKQL</sequence>
<dbReference type="InterPro" id="IPR050706">
    <property type="entry name" value="Cyclic-di-GMP_PDE-like"/>
</dbReference>
<evidence type="ECO:0000259" key="9">
    <source>
        <dbReference type="PROSITE" id="PS50887"/>
    </source>
</evidence>
<reference evidence="10 11" key="1">
    <citation type="submission" date="2021-03" db="EMBL/GenBank/DDBJ databases">
        <title>Genomic Encyclopedia of Type Strains, Phase IV (KMG-IV): sequencing the most valuable type-strain genomes for metagenomic binning, comparative biology and taxonomic classification.</title>
        <authorList>
            <person name="Goeker M."/>
        </authorList>
    </citation>
    <scope>NUCLEOTIDE SEQUENCE [LARGE SCALE GENOMIC DNA]</scope>
    <source>
        <strain evidence="10 11">DSM 27512</strain>
    </source>
</reference>
<dbReference type="InterPro" id="IPR043128">
    <property type="entry name" value="Rev_trsase/Diguanyl_cyclase"/>
</dbReference>
<dbReference type="SMART" id="SM00304">
    <property type="entry name" value="HAMP"/>
    <property type="match status" value="1"/>
</dbReference>
<dbReference type="Pfam" id="PF00990">
    <property type="entry name" value="GGDEF"/>
    <property type="match status" value="1"/>
</dbReference>
<dbReference type="Pfam" id="PF00563">
    <property type="entry name" value="EAL"/>
    <property type="match status" value="1"/>
</dbReference>
<feature type="domain" description="EAL" evidence="7">
    <location>
        <begin position="522"/>
        <end position="775"/>
    </location>
</feature>
<dbReference type="Gene3D" id="6.10.340.10">
    <property type="match status" value="1"/>
</dbReference>
<dbReference type="Proteomes" id="UP001314903">
    <property type="component" value="Unassembled WGS sequence"/>
</dbReference>
<evidence type="ECO:0000256" key="1">
    <source>
        <dbReference type="ARBA" id="ARBA00004651"/>
    </source>
</evidence>
<dbReference type="InterPro" id="IPR001633">
    <property type="entry name" value="EAL_dom"/>
</dbReference>
<dbReference type="PROSITE" id="PS50883">
    <property type="entry name" value="EAL"/>
    <property type="match status" value="1"/>
</dbReference>
<feature type="domain" description="HAMP" evidence="8">
    <location>
        <begin position="298"/>
        <end position="350"/>
    </location>
</feature>
<dbReference type="SUPFAM" id="SSF141868">
    <property type="entry name" value="EAL domain-like"/>
    <property type="match status" value="1"/>
</dbReference>
<evidence type="ECO:0000256" key="5">
    <source>
        <dbReference type="ARBA" id="ARBA00023136"/>
    </source>
</evidence>
<evidence type="ECO:0000256" key="4">
    <source>
        <dbReference type="ARBA" id="ARBA00022989"/>
    </source>
</evidence>
<dbReference type="PROSITE" id="PS50887">
    <property type="entry name" value="GGDEF"/>
    <property type="match status" value="1"/>
</dbReference>
<dbReference type="SUPFAM" id="SSF158472">
    <property type="entry name" value="HAMP domain-like"/>
    <property type="match status" value="1"/>
</dbReference>
<dbReference type="Pfam" id="PF02743">
    <property type="entry name" value="dCache_1"/>
    <property type="match status" value="1"/>
</dbReference>
<dbReference type="InterPro" id="IPR033479">
    <property type="entry name" value="dCache_1"/>
</dbReference>
<dbReference type="InterPro" id="IPR029787">
    <property type="entry name" value="Nucleotide_cyclase"/>
</dbReference>
<evidence type="ECO:0000313" key="10">
    <source>
        <dbReference type="EMBL" id="MBP2027320.1"/>
    </source>
</evidence>
<dbReference type="InterPro" id="IPR000160">
    <property type="entry name" value="GGDEF_dom"/>
</dbReference>
<dbReference type="PANTHER" id="PTHR33121">
    <property type="entry name" value="CYCLIC DI-GMP PHOSPHODIESTERASE PDEF"/>
    <property type="match status" value="1"/>
</dbReference>
<feature type="domain" description="GGDEF" evidence="9">
    <location>
        <begin position="381"/>
        <end position="513"/>
    </location>
</feature>
<dbReference type="Gene3D" id="3.30.450.20">
    <property type="entry name" value="PAS domain"/>
    <property type="match status" value="1"/>
</dbReference>
<dbReference type="PROSITE" id="PS50885">
    <property type="entry name" value="HAMP"/>
    <property type="match status" value="1"/>
</dbReference>
<feature type="transmembrane region" description="Helical" evidence="6">
    <location>
        <begin position="274"/>
        <end position="296"/>
    </location>
</feature>
<dbReference type="SMART" id="SM00267">
    <property type="entry name" value="GGDEF"/>
    <property type="match status" value="1"/>
</dbReference>
<dbReference type="InterPro" id="IPR035919">
    <property type="entry name" value="EAL_sf"/>
</dbReference>
<dbReference type="SUPFAM" id="SSF55073">
    <property type="entry name" value="Nucleotide cyclase"/>
    <property type="match status" value="1"/>
</dbReference>
<dbReference type="CDD" id="cd12912">
    <property type="entry name" value="PDC2_MCP_like"/>
    <property type="match status" value="1"/>
</dbReference>
<evidence type="ECO:0000256" key="6">
    <source>
        <dbReference type="SAM" id="Phobius"/>
    </source>
</evidence>
<name>A0ABS4KHT0_9FIRM</name>
<dbReference type="Gene3D" id="3.20.20.450">
    <property type="entry name" value="EAL domain"/>
    <property type="match status" value="1"/>
</dbReference>
<dbReference type="InterPro" id="IPR003660">
    <property type="entry name" value="HAMP_dom"/>
</dbReference>
<protein>
    <submittedName>
        <fullName evidence="10">Diguanylate cyclase (GGDEF)-like protein</fullName>
    </submittedName>
</protein>
<keyword evidence="5 6" id="KW-0472">Membrane</keyword>
<dbReference type="NCBIfam" id="TIGR00254">
    <property type="entry name" value="GGDEF"/>
    <property type="match status" value="1"/>
</dbReference>
<evidence type="ECO:0000259" key="7">
    <source>
        <dbReference type="PROSITE" id="PS50883"/>
    </source>
</evidence>
<keyword evidence="11" id="KW-1185">Reference proteome</keyword>
<evidence type="ECO:0000256" key="3">
    <source>
        <dbReference type="ARBA" id="ARBA00022692"/>
    </source>
</evidence>
<dbReference type="SMART" id="SM00052">
    <property type="entry name" value="EAL"/>
    <property type="match status" value="1"/>
</dbReference>
<proteinExistence type="predicted"/>
<dbReference type="Pfam" id="PF00672">
    <property type="entry name" value="HAMP"/>
    <property type="match status" value="1"/>
</dbReference>
<keyword evidence="2" id="KW-1003">Cell membrane</keyword>
<gene>
    <name evidence="10" type="ORF">J2Z35_001114</name>
</gene>
<accession>A0ABS4KHT0</accession>
<comment type="caution">
    <text evidence="10">The sequence shown here is derived from an EMBL/GenBank/DDBJ whole genome shotgun (WGS) entry which is preliminary data.</text>
</comment>
<dbReference type="CDD" id="cd06225">
    <property type="entry name" value="HAMP"/>
    <property type="match status" value="1"/>
</dbReference>
<evidence type="ECO:0000259" key="8">
    <source>
        <dbReference type="PROSITE" id="PS50885"/>
    </source>
</evidence>
<dbReference type="PANTHER" id="PTHR33121:SF70">
    <property type="entry name" value="SIGNALING PROTEIN YKOW"/>
    <property type="match status" value="1"/>
</dbReference>
<dbReference type="Gene3D" id="3.30.70.270">
    <property type="match status" value="1"/>
</dbReference>
<keyword evidence="4 6" id="KW-1133">Transmembrane helix</keyword>